<sequence length="144" mass="16616">MHRVFGTKENAEYYDREGVYLIPICGDKVGVVRTSRGYFLVGGGIESGESHTECIERECAEETGYKAYVKGRLCSAETYCLHDTIGYFHPIQTYYVGELLSKVSESAEKDHEFLWVTYDEIKGKMYFEMQDWALELVFEKICTK</sequence>
<dbReference type="AlphaFoldDB" id="A0A1M7G6I2"/>
<evidence type="ECO:0000313" key="4">
    <source>
        <dbReference type="Proteomes" id="UP000184394"/>
    </source>
</evidence>
<protein>
    <submittedName>
        <fullName evidence="3">8-oxo-dGTP diphosphatase</fullName>
    </submittedName>
</protein>
<reference evidence="3 4" key="1">
    <citation type="submission" date="2016-11" db="EMBL/GenBank/DDBJ databases">
        <authorList>
            <person name="Jaros S."/>
            <person name="Januszkiewicz K."/>
            <person name="Wedrychowicz H."/>
        </authorList>
    </citation>
    <scope>NUCLEOTIDE SEQUENCE [LARGE SCALE GENOMIC DNA]</scope>
    <source>
        <strain evidence="3 4">Y1</strain>
    </source>
</reference>
<dbReference type="GO" id="GO:0006754">
    <property type="term" value="P:ATP biosynthetic process"/>
    <property type="evidence" value="ECO:0007669"/>
    <property type="project" value="TreeGrafter"/>
</dbReference>
<dbReference type="InterPro" id="IPR015797">
    <property type="entry name" value="NUDIX_hydrolase-like_dom_sf"/>
</dbReference>
<dbReference type="PANTHER" id="PTHR21340">
    <property type="entry name" value="DIADENOSINE 5,5-P1,P4-TETRAPHOSPHATE PYROPHOSPHOHYDROLASE MUTT"/>
    <property type="match status" value="1"/>
</dbReference>
<organism evidence="3 4">
    <name type="scientific">Ruminococcus flavefaciens</name>
    <dbReference type="NCBI Taxonomy" id="1265"/>
    <lineage>
        <taxon>Bacteria</taxon>
        <taxon>Bacillati</taxon>
        <taxon>Bacillota</taxon>
        <taxon>Clostridia</taxon>
        <taxon>Eubacteriales</taxon>
        <taxon>Oscillospiraceae</taxon>
        <taxon>Ruminococcus</taxon>
    </lineage>
</organism>
<dbReference type="Pfam" id="PF00293">
    <property type="entry name" value="NUDIX"/>
    <property type="match status" value="1"/>
</dbReference>
<evidence type="ECO:0000259" key="2">
    <source>
        <dbReference type="PROSITE" id="PS51462"/>
    </source>
</evidence>
<dbReference type="InterPro" id="IPR051325">
    <property type="entry name" value="Nudix_hydrolase_domain"/>
</dbReference>
<proteinExistence type="predicted"/>
<feature type="domain" description="Nudix hydrolase" evidence="2">
    <location>
        <begin position="14"/>
        <end position="140"/>
    </location>
</feature>
<dbReference type="EMBL" id="FRCT01000001">
    <property type="protein sequence ID" value="SHM11547.1"/>
    <property type="molecule type" value="Genomic_DNA"/>
</dbReference>
<gene>
    <name evidence="3" type="ORF">SAMN04487860_10176</name>
</gene>
<dbReference type="PANTHER" id="PTHR21340:SF0">
    <property type="entry name" value="BIS(5'-NUCLEOSYL)-TETRAPHOSPHATASE [ASYMMETRICAL]"/>
    <property type="match status" value="1"/>
</dbReference>
<dbReference type="InterPro" id="IPR000086">
    <property type="entry name" value="NUDIX_hydrolase_dom"/>
</dbReference>
<accession>A0A1M7G6I2</accession>
<dbReference type="PROSITE" id="PS51462">
    <property type="entry name" value="NUDIX"/>
    <property type="match status" value="1"/>
</dbReference>
<dbReference type="OrthoDB" id="9786032at2"/>
<dbReference type="Proteomes" id="UP000184394">
    <property type="component" value="Unassembled WGS sequence"/>
</dbReference>
<dbReference type="RefSeq" id="WP_072947684.1">
    <property type="nucleotide sequence ID" value="NZ_FRCT01000001.1"/>
</dbReference>
<evidence type="ECO:0000256" key="1">
    <source>
        <dbReference type="ARBA" id="ARBA00022801"/>
    </source>
</evidence>
<dbReference type="SUPFAM" id="SSF55811">
    <property type="entry name" value="Nudix"/>
    <property type="match status" value="1"/>
</dbReference>
<name>A0A1M7G6I2_RUMFL</name>
<keyword evidence="1" id="KW-0378">Hydrolase</keyword>
<dbReference type="GO" id="GO:0004081">
    <property type="term" value="F:bis(5'-nucleosyl)-tetraphosphatase (asymmetrical) activity"/>
    <property type="evidence" value="ECO:0007669"/>
    <property type="project" value="TreeGrafter"/>
</dbReference>
<evidence type="ECO:0000313" key="3">
    <source>
        <dbReference type="EMBL" id="SHM11547.1"/>
    </source>
</evidence>
<dbReference type="Gene3D" id="3.90.79.10">
    <property type="entry name" value="Nucleoside Triphosphate Pyrophosphohydrolase"/>
    <property type="match status" value="1"/>
</dbReference>
<dbReference type="GO" id="GO:0006167">
    <property type="term" value="P:AMP biosynthetic process"/>
    <property type="evidence" value="ECO:0007669"/>
    <property type="project" value="TreeGrafter"/>
</dbReference>